<feature type="domain" description="Gp5/Type VI secretion system Vgr protein OB-fold" evidence="3">
    <location>
        <begin position="371"/>
        <end position="436"/>
    </location>
</feature>
<proteinExistence type="inferred from homology"/>
<protein>
    <submittedName>
        <fullName evidence="5">Type VI secretion system tip protein VgrG</fullName>
    </submittedName>
</protein>
<dbReference type="RefSeq" id="WP_272420650.1">
    <property type="nucleotide sequence ID" value="NZ_JAGTJJ010000007.1"/>
</dbReference>
<feature type="region of interest" description="Disordered" evidence="2">
    <location>
        <begin position="657"/>
        <end position="684"/>
    </location>
</feature>
<dbReference type="EMBL" id="JAGTJJ010000007">
    <property type="protein sequence ID" value="MDC3982220.1"/>
    <property type="molecule type" value="Genomic_DNA"/>
</dbReference>
<dbReference type="AlphaFoldDB" id="A0A9X4ATI1"/>
<dbReference type="SUPFAM" id="SSF69255">
    <property type="entry name" value="gp5 N-terminal domain-like"/>
    <property type="match status" value="1"/>
</dbReference>
<evidence type="ECO:0000313" key="5">
    <source>
        <dbReference type="EMBL" id="MDC3982220.1"/>
    </source>
</evidence>
<feature type="compositionally biased region" description="Gly residues" evidence="2">
    <location>
        <begin position="667"/>
        <end position="680"/>
    </location>
</feature>
<dbReference type="Pfam" id="PF05954">
    <property type="entry name" value="Phage_GPD"/>
    <property type="match status" value="1"/>
</dbReference>
<dbReference type="Pfam" id="PF04717">
    <property type="entry name" value="Phage_base_V"/>
    <property type="match status" value="1"/>
</dbReference>
<dbReference type="Gene3D" id="3.55.50.10">
    <property type="entry name" value="Baseplate protein-like domains"/>
    <property type="match status" value="1"/>
</dbReference>
<dbReference type="InterPro" id="IPR037026">
    <property type="entry name" value="Vgr_OB-fold_dom_sf"/>
</dbReference>
<dbReference type="Gene3D" id="2.30.110.50">
    <property type="match status" value="1"/>
</dbReference>
<evidence type="ECO:0000259" key="4">
    <source>
        <dbReference type="Pfam" id="PF22178"/>
    </source>
</evidence>
<dbReference type="InterPro" id="IPR006533">
    <property type="entry name" value="T6SS_Vgr_RhsGE"/>
</dbReference>
<dbReference type="InterPro" id="IPR017847">
    <property type="entry name" value="T6SS_RhsGE_Vgr_subset"/>
</dbReference>
<dbReference type="Pfam" id="PF22178">
    <property type="entry name" value="Gp5_trimer_C"/>
    <property type="match status" value="1"/>
</dbReference>
<dbReference type="Gene3D" id="2.40.50.230">
    <property type="entry name" value="Gp5 N-terminal domain"/>
    <property type="match status" value="1"/>
</dbReference>
<feature type="domain" description="Gp5/Type VI secretion system Vgr C-terminal trimerisation" evidence="4">
    <location>
        <begin position="454"/>
        <end position="557"/>
    </location>
</feature>
<organism evidence="5 6">
    <name type="scientific">Polyangium jinanense</name>
    <dbReference type="NCBI Taxonomy" id="2829994"/>
    <lineage>
        <taxon>Bacteria</taxon>
        <taxon>Pseudomonadati</taxon>
        <taxon>Myxococcota</taxon>
        <taxon>Polyangia</taxon>
        <taxon>Polyangiales</taxon>
        <taxon>Polyangiaceae</taxon>
        <taxon>Polyangium</taxon>
    </lineage>
</organism>
<sequence length="845" mass="88789">MRTVEMRVEGVTYPAARLVLDTAVGEAHRARIRLFLQTPQDPRAWLDSPAAVRIRGPHGERTMHGFIAQISAVASADPGAARECEVLLTSHCQRLELRHRSRVFRRKTVPQIIEQVLADVGVTGEQFGKELLEEHAEREHTVQYDETDAAFVRRLCEREGLWFRHDEQDGFDRFVLCDSSTTTDEAPGGAVRLVDTHALGAEDRIAWSASARRKRRPGKVVVRDYNVANPRVQLEGKCEDGLDTERAIEVYAAPAGFLDEAGGELRARLLAESLRADASTIVLETSALDIAAGKFFEIQSDLATGTAIPEGKYFATRTHLEWTAGEGRFTARVWAIPRDRVYRLPHVTPRPRIHGVQPAFVTCAPGEEIHTDELGRVHVRFSWDREAPNDHTASLPIRVMQPNMPGSMLVPRVGWEVQVAFEDGDPERPYVLGRVYNGRNLPPFPLPANKTITTIGTASSPGGGQTNMVRFDDGAGRQHLVWTAGFGMTTTVANDMLNQTVGFESVHVKGNQSFTIGGHQTISVQNAALVGAASQSLTVGGNQTITIKATGSTTVASESVAIGGALIELVGNPKDGLASFAESAALAGVGSIPVVGAALTRGYNIGKALGQGYARGGMEGLLQAAGQTAINEIASAIPGGDAIVAAADPMGLTPWSQRAQDRCGAQAAGGGSGGSSGSGADGAAAAAGHRNTLVDGVMTESIGALLGMQTPSTINWTTLGASTFAIGGSHTTSAVRISRLTAGASRDTSATIAVTAAQAIGRNVTGAHTRRVAGAYTANAGAGFLLQAKGSMSIQVGGPATLEGSKVVFEVPGASVIVHGSGVTLAAASITINGKTVKSGKESVG</sequence>
<gene>
    <name evidence="5" type="primary">tssI</name>
    <name evidence="5" type="ORF">KEG57_17000</name>
</gene>
<name>A0A9X4ATI1_9BACT</name>
<dbReference type="InterPro" id="IPR054030">
    <property type="entry name" value="Gp5_Vgr_C"/>
</dbReference>
<evidence type="ECO:0000256" key="2">
    <source>
        <dbReference type="SAM" id="MobiDB-lite"/>
    </source>
</evidence>
<keyword evidence="6" id="KW-1185">Reference proteome</keyword>
<dbReference type="NCBIfam" id="TIGR03361">
    <property type="entry name" value="VI_Rhs_Vgr"/>
    <property type="match status" value="1"/>
</dbReference>
<dbReference type="InterPro" id="IPR006531">
    <property type="entry name" value="Gp5/Vgr_OB"/>
</dbReference>
<accession>A0A9X4ATI1</accession>
<comment type="caution">
    <text evidence="5">The sequence shown here is derived from an EMBL/GenBank/DDBJ whole genome shotgun (WGS) entry which is preliminary data.</text>
</comment>
<comment type="similarity">
    <text evidence="1">Belongs to the VgrG protein family.</text>
</comment>
<reference evidence="5 6" key="1">
    <citation type="submission" date="2021-04" db="EMBL/GenBank/DDBJ databases">
        <title>Genome analysis of Polyangium sp.</title>
        <authorList>
            <person name="Li Y."/>
            <person name="Wang J."/>
        </authorList>
    </citation>
    <scope>NUCLEOTIDE SEQUENCE [LARGE SCALE GENOMIC DNA]</scope>
    <source>
        <strain evidence="5 6">SDU14</strain>
    </source>
</reference>
<dbReference type="NCBIfam" id="TIGR01646">
    <property type="entry name" value="vgr_GE"/>
    <property type="match status" value="1"/>
</dbReference>
<dbReference type="SUPFAM" id="SSF69279">
    <property type="entry name" value="Phage tail proteins"/>
    <property type="match status" value="2"/>
</dbReference>
<evidence type="ECO:0000256" key="1">
    <source>
        <dbReference type="ARBA" id="ARBA00005558"/>
    </source>
</evidence>
<evidence type="ECO:0000259" key="3">
    <source>
        <dbReference type="Pfam" id="PF04717"/>
    </source>
</evidence>
<dbReference type="SUPFAM" id="SSF69349">
    <property type="entry name" value="Phage fibre proteins"/>
    <property type="match status" value="1"/>
</dbReference>
<evidence type="ECO:0000313" key="6">
    <source>
        <dbReference type="Proteomes" id="UP001151081"/>
    </source>
</evidence>
<dbReference type="Gene3D" id="4.10.220.110">
    <property type="match status" value="1"/>
</dbReference>
<dbReference type="Proteomes" id="UP001151081">
    <property type="component" value="Unassembled WGS sequence"/>
</dbReference>